<keyword evidence="1 4" id="KW-0812">Transmembrane</keyword>
<feature type="transmembrane region" description="Helical" evidence="4">
    <location>
        <begin position="342"/>
        <end position="362"/>
    </location>
</feature>
<dbReference type="PANTHER" id="PTHR23523:SF2">
    <property type="entry name" value="2-NITROIMIDAZOLE TRANSPORTER"/>
    <property type="match status" value="1"/>
</dbReference>
<evidence type="ECO:0000256" key="1">
    <source>
        <dbReference type="ARBA" id="ARBA00022692"/>
    </source>
</evidence>
<dbReference type="SUPFAM" id="SSF103473">
    <property type="entry name" value="MFS general substrate transporter"/>
    <property type="match status" value="1"/>
</dbReference>
<feature type="transmembrane region" description="Helical" evidence="4">
    <location>
        <begin position="24"/>
        <end position="43"/>
    </location>
</feature>
<protein>
    <submittedName>
        <fullName evidence="6">CP family cyanate transporter-like MFS transporter</fullName>
    </submittedName>
</protein>
<reference evidence="6 7" key="1">
    <citation type="submission" date="2023-07" db="EMBL/GenBank/DDBJ databases">
        <title>Sorghum-associated microbial communities from plants grown in Nebraska, USA.</title>
        <authorList>
            <person name="Schachtman D."/>
        </authorList>
    </citation>
    <scope>NUCLEOTIDE SEQUENCE [LARGE SCALE GENOMIC DNA]</scope>
    <source>
        <strain evidence="6 7">596</strain>
    </source>
</reference>
<dbReference type="PANTHER" id="PTHR23523">
    <property type="match status" value="1"/>
</dbReference>
<feature type="transmembrane region" description="Helical" evidence="4">
    <location>
        <begin position="219"/>
        <end position="237"/>
    </location>
</feature>
<dbReference type="Gene3D" id="1.20.1250.20">
    <property type="entry name" value="MFS general substrate transporter like domains"/>
    <property type="match status" value="1"/>
</dbReference>
<evidence type="ECO:0000313" key="7">
    <source>
        <dbReference type="Proteomes" id="UP001260715"/>
    </source>
</evidence>
<feature type="transmembrane region" description="Helical" evidence="4">
    <location>
        <begin position="257"/>
        <end position="274"/>
    </location>
</feature>
<feature type="transmembrane region" description="Helical" evidence="4">
    <location>
        <begin position="149"/>
        <end position="170"/>
    </location>
</feature>
<evidence type="ECO:0000256" key="3">
    <source>
        <dbReference type="ARBA" id="ARBA00023136"/>
    </source>
</evidence>
<evidence type="ECO:0000313" key="6">
    <source>
        <dbReference type="EMBL" id="MDR6584529.1"/>
    </source>
</evidence>
<feature type="domain" description="Major facilitator superfamily (MFS) profile" evidence="5">
    <location>
        <begin position="24"/>
        <end position="398"/>
    </location>
</feature>
<evidence type="ECO:0000256" key="2">
    <source>
        <dbReference type="ARBA" id="ARBA00022989"/>
    </source>
</evidence>
<feature type="transmembrane region" description="Helical" evidence="4">
    <location>
        <begin position="374"/>
        <end position="394"/>
    </location>
</feature>
<comment type="caution">
    <text evidence="6">The sequence shown here is derived from an EMBL/GenBank/DDBJ whole genome shotgun (WGS) entry which is preliminary data.</text>
</comment>
<evidence type="ECO:0000259" key="5">
    <source>
        <dbReference type="PROSITE" id="PS50850"/>
    </source>
</evidence>
<dbReference type="InterPro" id="IPR052524">
    <property type="entry name" value="MFS_Cyanate_Porter"/>
</dbReference>
<feature type="transmembrane region" description="Helical" evidence="4">
    <location>
        <begin position="286"/>
        <end position="304"/>
    </location>
</feature>
<dbReference type="EMBL" id="JAVDSJ010000003">
    <property type="protein sequence ID" value="MDR6584529.1"/>
    <property type="molecule type" value="Genomic_DNA"/>
</dbReference>
<name>A0ABU1PF21_9BURK</name>
<dbReference type="InterPro" id="IPR020846">
    <property type="entry name" value="MFS_dom"/>
</dbReference>
<feature type="transmembrane region" description="Helical" evidence="4">
    <location>
        <begin position="55"/>
        <end position="76"/>
    </location>
</feature>
<sequence length="403" mass="41414">MHATDTDSSSPAASPSAVRRAGRLWLVAGLLLIAANLRAPVTAVGPVMELLRQTFALSAGAAGLMLTLPLLCFALVSPPAARLARSLGLERALLLALLLIAAGIVLRSTGSMAALLVGTCIIGCGIAGGNVLLPSLLKRDFPDQLTRMTAIYALTMGGASALGSVCAVPLAGALGWSWALATFIVLPLVAILVWLPQLRRATRPAAMPARAASMWRQPLAWQVTFFLGTNSLVYYVVTAWLPSILAANGHSVVEAGNLHGLMQLASALPGLLLIPLGGRIRDHRPVAASMSAATVLSLVGLIFWPQASIVWVPLFGFGTGAVLILGLAFVGTRVSTPPQAAALSAMAQSVGYLLAAAGPILMGRLHDASGHWTVVLALCAAGAVLMGVLGWLAGKPGRVIASP</sequence>
<dbReference type="PROSITE" id="PS50850">
    <property type="entry name" value="MFS"/>
    <property type="match status" value="1"/>
</dbReference>
<dbReference type="InterPro" id="IPR036259">
    <property type="entry name" value="MFS_trans_sf"/>
</dbReference>
<feature type="transmembrane region" description="Helical" evidence="4">
    <location>
        <begin position="310"/>
        <end position="330"/>
    </location>
</feature>
<feature type="transmembrane region" description="Helical" evidence="4">
    <location>
        <begin position="176"/>
        <end position="198"/>
    </location>
</feature>
<keyword evidence="3 4" id="KW-0472">Membrane</keyword>
<accession>A0ABU1PF21</accession>
<gene>
    <name evidence="6" type="ORF">J2W50_002739</name>
</gene>
<keyword evidence="2 4" id="KW-1133">Transmembrane helix</keyword>
<dbReference type="Pfam" id="PF07690">
    <property type="entry name" value="MFS_1"/>
    <property type="match status" value="1"/>
</dbReference>
<keyword evidence="7" id="KW-1185">Reference proteome</keyword>
<organism evidence="6 7">
    <name type="scientific">Herbaspirillum frisingense</name>
    <dbReference type="NCBI Taxonomy" id="92645"/>
    <lineage>
        <taxon>Bacteria</taxon>
        <taxon>Pseudomonadati</taxon>
        <taxon>Pseudomonadota</taxon>
        <taxon>Betaproteobacteria</taxon>
        <taxon>Burkholderiales</taxon>
        <taxon>Oxalobacteraceae</taxon>
        <taxon>Herbaspirillum</taxon>
    </lineage>
</organism>
<dbReference type="InterPro" id="IPR011701">
    <property type="entry name" value="MFS"/>
</dbReference>
<dbReference type="Proteomes" id="UP001260715">
    <property type="component" value="Unassembled WGS sequence"/>
</dbReference>
<proteinExistence type="predicted"/>
<evidence type="ECO:0000256" key="4">
    <source>
        <dbReference type="SAM" id="Phobius"/>
    </source>
</evidence>
<feature type="transmembrane region" description="Helical" evidence="4">
    <location>
        <begin position="88"/>
        <end position="106"/>
    </location>
</feature>
<feature type="transmembrane region" description="Helical" evidence="4">
    <location>
        <begin position="112"/>
        <end position="137"/>
    </location>
</feature>
<dbReference type="RefSeq" id="WP_102663682.1">
    <property type="nucleotide sequence ID" value="NZ_JAVDSJ010000003.1"/>
</dbReference>